<dbReference type="EMBL" id="KB870812">
    <property type="protein sequence ID" value="EOA15275.1"/>
    <property type="molecule type" value="Genomic_DNA"/>
</dbReference>
<gene>
    <name evidence="3" type="ORF">CARUB_v10028675mg</name>
</gene>
<dbReference type="Proteomes" id="UP000029121">
    <property type="component" value="Unassembled WGS sequence"/>
</dbReference>
<evidence type="ECO:0000256" key="1">
    <source>
        <dbReference type="SAM" id="SignalP"/>
    </source>
</evidence>
<feature type="chain" id="PRO_5004341409" description="Neprosin PEP catalytic domain-containing protein" evidence="1">
    <location>
        <begin position="29"/>
        <end position="378"/>
    </location>
</feature>
<dbReference type="PANTHER" id="PTHR31589:SF60">
    <property type="entry name" value="NEPROSIN DOMAIN-CONTAINING PROTEIN-RELATED"/>
    <property type="match status" value="1"/>
</dbReference>
<dbReference type="Pfam" id="PF03080">
    <property type="entry name" value="Neprosin"/>
    <property type="match status" value="1"/>
</dbReference>
<feature type="domain" description="Neprosin PEP catalytic" evidence="2">
    <location>
        <begin position="123"/>
        <end position="377"/>
    </location>
</feature>
<keyword evidence="1" id="KW-0732">Signal</keyword>
<evidence type="ECO:0000313" key="4">
    <source>
        <dbReference type="Proteomes" id="UP000029121"/>
    </source>
</evidence>
<dbReference type="STRING" id="81985.R0GSF7"/>
<reference evidence="4" key="1">
    <citation type="journal article" date="2013" name="Nat. Genet.">
        <title>The Capsella rubella genome and the genomic consequences of rapid mating system evolution.</title>
        <authorList>
            <person name="Slotte T."/>
            <person name="Hazzouri K.M."/>
            <person name="Agren J.A."/>
            <person name="Koenig D."/>
            <person name="Maumus F."/>
            <person name="Guo Y.L."/>
            <person name="Steige K."/>
            <person name="Platts A.E."/>
            <person name="Escobar J.S."/>
            <person name="Newman L.K."/>
            <person name="Wang W."/>
            <person name="Mandakova T."/>
            <person name="Vello E."/>
            <person name="Smith L.M."/>
            <person name="Henz S.R."/>
            <person name="Steffen J."/>
            <person name="Takuno S."/>
            <person name="Brandvain Y."/>
            <person name="Coop G."/>
            <person name="Andolfatto P."/>
            <person name="Hu T.T."/>
            <person name="Blanchette M."/>
            <person name="Clark R.M."/>
            <person name="Quesneville H."/>
            <person name="Nordborg M."/>
            <person name="Gaut B.S."/>
            <person name="Lysak M.A."/>
            <person name="Jenkins J."/>
            <person name="Grimwood J."/>
            <person name="Chapman J."/>
            <person name="Prochnik S."/>
            <person name="Shu S."/>
            <person name="Rokhsar D."/>
            <person name="Schmutz J."/>
            <person name="Weigel D."/>
            <person name="Wright S.I."/>
        </authorList>
    </citation>
    <scope>NUCLEOTIDE SEQUENCE [LARGE SCALE GENOMIC DNA]</scope>
    <source>
        <strain evidence="4">cv. Monte Gargano</strain>
    </source>
</reference>
<protein>
    <recommendedName>
        <fullName evidence="2">Neprosin PEP catalytic domain-containing protein</fullName>
    </recommendedName>
</protein>
<name>R0GSF7_9BRAS</name>
<evidence type="ECO:0000259" key="2">
    <source>
        <dbReference type="PROSITE" id="PS52045"/>
    </source>
</evidence>
<evidence type="ECO:0000313" key="3">
    <source>
        <dbReference type="EMBL" id="EOA15275.1"/>
    </source>
</evidence>
<keyword evidence="4" id="KW-1185">Reference proteome</keyword>
<dbReference type="InterPro" id="IPR025521">
    <property type="entry name" value="Neprosin_propep"/>
</dbReference>
<dbReference type="InterPro" id="IPR004314">
    <property type="entry name" value="Neprosin"/>
</dbReference>
<dbReference type="PROSITE" id="PS52045">
    <property type="entry name" value="NEPROSIN_PEP_CD"/>
    <property type="match status" value="1"/>
</dbReference>
<dbReference type="Gene3D" id="3.90.1320.10">
    <property type="entry name" value="Outer-capsid protein sigma 3, large lobe"/>
    <property type="match status" value="1"/>
</dbReference>
<dbReference type="PANTHER" id="PTHR31589">
    <property type="entry name" value="PROTEIN, PUTATIVE (DUF239)-RELATED-RELATED"/>
    <property type="match status" value="1"/>
</dbReference>
<accession>R0GSF7</accession>
<feature type="signal peptide" evidence="1">
    <location>
        <begin position="1"/>
        <end position="28"/>
    </location>
</feature>
<dbReference type="AlphaFoldDB" id="R0GSF7"/>
<dbReference type="OrthoDB" id="1022767at2759"/>
<sequence length="378" mass="42113">MSPTSIRMALVVVNLLHLLLFSVALVRSDRSTMPLRSFKISGNVTYDCIDIDKQPGLDHPLLKNHKIQMKPSVSIHEIKNQTQINKTYKEKIKCPYGTVPIVRRTNEFITNAQLLADKYFHPLSPDSSGTHIAGIKQHGGPYHGISARFNAYKLDIGEDQASYSQMYIGNGYYGEFNFISAGLMTNPSIFGDSRLWSYGYWKGKYAKGCYNTVCPGFVQVSNVVPIVKPFDLKPGEQAALEWSIARDKQTGNWWIIQTGKPNAYIGYWPKELFHLMYDGASMVGVGGVSQALKSGFSPPMGNGKFPKRGILTSALFSNVDVLNSMYEKRRINVDVPVEKLLDSVNCYGIRIGNRVKFWTTPLGYFFNYGGPGGTSCGV</sequence>
<dbReference type="InterPro" id="IPR053168">
    <property type="entry name" value="Glutamic_endopeptidase"/>
</dbReference>
<dbReference type="Pfam" id="PF14365">
    <property type="entry name" value="Neprosin_AP"/>
    <property type="match status" value="1"/>
</dbReference>
<dbReference type="KEGG" id="crb:17876699"/>
<dbReference type="eggNOG" id="ENOG502QRGN">
    <property type="taxonomic scope" value="Eukaryota"/>
</dbReference>
<organism evidence="3 4">
    <name type="scientific">Capsella rubella</name>
    <dbReference type="NCBI Taxonomy" id="81985"/>
    <lineage>
        <taxon>Eukaryota</taxon>
        <taxon>Viridiplantae</taxon>
        <taxon>Streptophyta</taxon>
        <taxon>Embryophyta</taxon>
        <taxon>Tracheophyta</taxon>
        <taxon>Spermatophyta</taxon>
        <taxon>Magnoliopsida</taxon>
        <taxon>eudicotyledons</taxon>
        <taxon>Gunneridae</taxon>
        <taxon>Pentapetalae</taxon>
        <taxon>rosids</taxon>
        <taxon>malvids</taxon>
        <taxon>Brassicales</taxon>
        <taxon>Brassicaceae</taxon>
        <taxon>Camelineae</taxon>
        <taxon>Capsella</taxon>
    </lineage>
</organism>
<proteinExistence type="predicted"/>